<dbReference type="SUPFAM" id="SSF51905">
    <property type="entry name" value="FAD/NAD(P)-binding domain"/>
    <property type="match status" value="1"/>
</dbReference>
<proteinExistence type="inferred from homology"/>
<evidence type="ECO:0000256" key="7">
    <source>
        <dbReference type="ARBA" id="ARBA00022946"/>
    </source>
</evidence>
<evidence type="ECO:0000256" key="3">
    <source>
        <dbReference type="ARBA" id="ARBA00022630"/>
    </source>
</evidence>
<evidence type="ECO:0000256" key="9">
    <source>
        <dbReference type="ARBA" id="ARBA00023033"/>
    </source>
</evidence>
<dbReference type="GO" id="GO:0031314">
    <property type="term" value="C:extrinsic component of mitochondrial inner membrane"/>
    <property type="evidence" value="ECO:0007669"/>
    <property type="project" value="UniProtKB-UniRule"/>
</dbReference>
<dbReference type="CTD" id="51004"/>
<dbReference type="NCBIfam" id="TIGR01988">
    <property type="entry name" value="Ubi-OHases"/>
    <property type="match status" value="1"/>
</dbReference>
<accession>A0AAJ6YVW2</accession>
<dbReference type="Pfam" id="PF01494">
    <property type="entry name" value="FAD_binding_3"/>
    <property type="match status" value="2"/>
</dbReference>
<dbReference type="KEGG" id="csol:105368107"/>
<dbReference type="InterPro" id="IPR036188">
    <property type="entry name" value="FAD/NAD-bd_sf"/>
</dbReference>
<dbReference type="PANTHER" id="PTHR43876">
    <property type="entry name" value="UBIQUINONE BIOSYNTHESIS MONOOXYGENASE COQ6, MITOCHONDRIAL"/>
    <property type="match status" value="1"/>
</dbReference>
<dbReference type="InterPro" id="IPR000689">
    <property type="entry name" value="UbQ_mOase_COQ6"/>
</dbReference>
<feature type="domain" description="FAD-binding" evidence="13">
    <location>
        <begin position="60"/>
        <end position="313"/>
    </location>
</feature>
<feature type="domain" description="FAD-binding" evidence="13">
    <location>
        <begin position="371"/>
        <end position="433"/>
    </location>
</feature>
<dbReference type="InterPro" id="IPR002938">
    <property type="entry name" value="FAD-bd"/>
</dbReference>
<keyword evidence="4 12" id="KW-0831">Ubiquinone biosynthesis</keyword>
<dbReference type="GO" id="GO:0016712">
    <property type="term" value="F:oxidoreductase activity, acting on paired donors, with incorporation or reduction of molecular oxygen, reduced flavin or flavoprotein as one donor, and incorporation of one atom of oxygen"/>
    <property type="evidence" value="ECO:0007669"/>
    <property type="project" value="UniProtKB-UniRule"/>
</dbReference>
<dbReference type="PRINTS" id="PR00420">
    <property type="entry name" value="RNGMNOXGNASE"/>
</dbReference>
<evidence type="ECO:0000256" key="2">
    <source>
        <dbReference type="ARBA" id="ARBA00005349"/>
    </source>
</evidence>
<evidence type="ECO:0000256" key="1">
    <source>
        <dbReference type="ARBA" id="ARBA00001974"/>
    </source>
</evidence>
<keyword evidence="3 12" id="KW-0285">Flavoprotein</keyword>
<dbReference type="FunFam" id="3.50.50.60:FF:000021">
    <property type="entry name" value="Ubiquinone biosynthesis monooxygenase COQ6"/>
    <property type="match status" value="1"/>
</dbReference>
<comment type="catalytic activity">
    <reaction evidence="12">
        <text>a 2-methoxy-6-(all-trans-polyprenyl)phenol + 2 reduced [2Fe-2S]-[ferredoxin] + O2 + 2 H(+) = a 2-methoxy-6-(all-trans-polyprenyl)benzene-1,4-diol + 2 oxidized [2Fe-2S]-[ferredoxin] + H2O</text>
        <dbReference type="Rhea" id="RHEA:81183"/>
        <dbReference type="Rhea" id="RHEA-COMP:9551"/>
        <dbReference type="Rhea" id="RHEA-COMP:10000"/>
        <dbReference type="Rhea" id="RHEA-COMP:10001"/>
        <dbReference type="Rhea" id="RHEA-COMP:10858"/>
        <dbReference type="ChEBI" id="CHEBI:15377"/>
        <dbReference type="ChEBI" id="CHEBI:15378"/>
        <dbReference type="ChEBI" id="CHEBI:15379"/>
        <dbReference type="ChEBI" id="CHEBI:33737"/>
        <dbReference type="ChEBI" id="CHEBI:33738"/>
        <dbReference type="ChEBI" id="CHEBI:62731"/>
        <dbReference type="ChEBI" id="CHEBI:84166"/>
        <dbReference type="EC" id="1.14.15.46"/>
    </reaction>
</comment>
<keyword evidence="10 12" id="KW-0496">Mitochondrion</keyword>
<comment type="catalytic activity">
    <reaction evidence="12">
        <text>a 4-hydroxy-3-(all-trans-polyprenyl)benzoate + 2 reduced [2Fe-2S]-[ferredoxin] + O2 + 2 H(+) = a 3,4-dihydroxy-5-(all-trans-polyprenyl)benzoate + 2 oxidized [2Fe-2S]-[ferredoxin] + H2O</text>
        <dbReference type="Rhea" id="RHEA:81195"/>
        <dbReference type="Rhea" id="RHEA-COMP:9514"/>
        <dbReference type="Rhea" id="RHEA-COMP:10000"/>
        <dbReference type="Rhea" id="RHEA-COMP:10001"/>
        <dbReference type="Rhea" id="RHEA-COMP:10930"/>
        <dbReference type="ChEBI" id="CHEBI:15377"/>
        <dbReference type="ChEBI" id="CHEBI:15378"/>
        <dbReference type="ChEBI" id="CHEBI:15379"/>
        <dbReference type="ChEBI" id="CHEBI:33737"/>
        <dbReference type="ChEBI" id="CHEBI:33738"/>
        <dbReference type="ChEBI" id="CHEBI:64694"/>
        <dbReference type="ChEBI" id="CHEBI:78396"/>
        <dbReference type="EC" id="1.14.15.45"/>
    </reaction>
</comment>
<evidence type="ECO:0000259" key="13">
    <source>
        <dbReference type="Pfam" id="PF01494"/>
    </source>
</evidence>
<dbReference type="Gene3D" id="3.50.50.60">
    <property type="entry name" value="FAD/NAD(P)-binding domain"/>
    <property type="match status" value="2"/>
</dbReference>
<comment type="similarity">
    <text evidence="2 12">Belongs to the UbiH/COQ6 family.</text>
</comment>
<dbReference type="GO" id="GO:0120538">
    <property type="term" value="F:2-methoxy-6-polyprenolphenol 4-hydroxylase activity"/>
    <property type="evidence" value="ECO:0007669"/>
    <property type="project" value="UniProtKB-EC"/>
</dbReference>
<keyword evidence="15" id="KW-0830">Ubiquinone</keyword>
<dbReference type="EC" id="1.14.15.45" evidence="12"/>
<dbReference type="GO" id="GO:0071949">
    <property type="term" value="F:FAD binding"/>
    <property type="evidence" value="ECO:0007669"/>
    <property type="project" value="InterPro"/>
</dbReference>
<comment type="subcellular location">
    <subcellularLocation>
        <location evidence="12">Mitochondrion inner membrane</location>
        <topology evidence="12">Peripheral membrane protein</topology>
        <orientation evidence="12">Matrix side</orientation>
    </subcellularLocation>
</comment>
<sequence length="488" mass="54085">MNYLHISINVIVMAAIYTKYSLPNNTLSFITKAYKNTIFFGPNHIVRNIFNQKTNNEAFDIIVVGGGMVGTTLACALANNKCLQSKKILLLEAGNKQKYVSNDQYSNRVVALNKYSKLLLSNIGAWKHIQSHRFTPIVKMQIWDAYSDAMLTFNDDYLSQALAYIVENDLLLHAVHTQLSKKKSVTIINNAKVEHINLSNNIGIDSNILLKSGENFKAKLLIGADGQMSKVRDAMGVKYVDWDYDQMGIVATVKLCETIENVAWQRFLPNGTIALLPLTNSLCSLVWCITTEEAKRLLQISEEEFIDNLNDAFLKVYPKDELVKCGMQAFKKLFENFQLPSAVSRQLQPSIAGIVDGSRAAFPLGFGHALHYVQPGVALVGDAAHRVNPLAGQGVNLGFGDVTVLVEVLAKAVNNGALIGDTTYLHNYESIRLKYNIPTMLTIDALHRLYKTTASPIILARSLGLQLTNIVKPLKNFLIKHAAGTENI</sequence>
<keyword evidence="7" id="KW-0809">Transit peptide</keyword>
<dbReference type="Proteomes" id="UP000695007">
    <property type="component" value="Unplaced"/>
</dbReference>
<keyword evidence="5 12" id="KW-0999">Mitochondrion inner membrane</keyword>
<comment type="cofactor">
    <cofactor evidence="1 12">
        <name>FAD</name>
        <dbReference type="ChEBI" id="CHEBI:57692"/>
    </cofactor>
</comment>
<protein>
    <recommendedName>
        <fullName evidence="12">Ubiquinone biosynthesis monooxygenase COQ6, mitochondrial</fullName>
        <ecNumber evidence="12">1.14.15.45</ecNumber>
    </recommendedName>
    <alternativeName>
        <fullName evidence="12">2-methoxy-6-polyprenolphenol 4-hydroxylase</fullName>
        <ecNumber evidence="12">1.14.15.46</ecNumber>
    </alternativeName>
</protein>
<keyword evidence="11 12" id="KW-0472">Membrane</keyword>
<dbReference type="FunFam" id="3.50.50.60:FF:000086">
    <property type="entry name" value="Ubiquinone biosynthesis monooxygenase COQ6, mitochondrial"/>
    <property type="match status" value="1"/>
</dbReference>
<dbReference type="EC" id="1.14.15.46" evidence="12"/>
<keyword evidence="6 12" id="KW-0274">FAD</keyword>
<evidence type="ECO:0000256" key="11">
    <source>
        <dbReference type="ARBA" id="ARBA00023136"/>
    </source>
</evidence>
<evidence type="ECO:0000256" key="10">
    <source>
        <dbReference type="ARBA" id="ARBA00023128"/>
    </source>
</evidence>
<organism evidence="14 15">
    <name type="scientific">Ceratosolen solmsi marchali</name>
    <dbReference type="NCBI Taxonomy" id="326594"/>
    <lineage>
        <taxon>Eukaryota</taxon>
        <taxon>Metazoa</taxon>
        <taxon>Ecdysozoa</taxon>
        <taxon>Arthropoda</taxon>
        <taxon>Hexapoda</taxon>
        <taxon>Insecta</taxon>
        <taxon>Pterygota</taxon>
        <taxon>Neoptera</taxon>
        <taxon>Endopterygota</taxon>
        <taxon>Hymenoptera</taxon>
        <taxon>Apocrita</taxon>
        <taxon>Proctotrupomorpha</taxon>
        <taxon>Chalcidoidea</taxon>
        <taxon>Agaonidae</taxon>
        <taxon>Agaoninae</taxon>
        <taxon>Ceratosolen</taxon>
    </lineage>
</organism>
<evidence type="ECO:0000256" key="6">
    <source>
        <dbReference type="ARBA" id="ARBA00022827"/>
    </source>
</evidence>
<reference evidence="15" key="1">
    <citation type="submission" date="2025-08" db="UniProtKB">
        <authorList>
            <consortium name="RefSeq"/>
        </authorList>
    </citation>
    <scope>IDENTIFICATION</scope>
</reference>
<evidence type="ECO:0000256" key="12">
    <source>
        <dbReference type="HAMAP-Rule" id="MF_03193"/>
    </source>
</evidence>
<dbReference type="GO" id="GO:0106364">
    <property type="term" value="F:4-hydroxy-3-all-trans-polyprenylbenzoate oxygenase activity"/>
    <property type="evidence" value="ECO:0007669"/>
    <property type="project" value="UniProtKB-EC"/>
</dbReference>
<keyword evidence="8 12" id="KW-0560">Oxidoreductase</keyword>
<comment type="pathway">
    <text evidence="12">Cofactor biosynthesis; ubiquinone biosynthesis.</text>
</comment>
<dbReference type="AlphaFoldDB" id="A0AAJ6YVW2"/>
<dbReference type="InterPro" id="IPR051205">
    <property type="entry name" value="UbiH/COQ6_monooxygenase"/>
</dbReference>
<dbReference type="PANTHER" id="PTHR43876:SF7">
    <property type="entry name" value="UBIQUINONE BIOSYNTHESIS MONOOXYGENASE COQ6, MITOCHONDRIAL"/>
    <property type="match status" value="1"/>
</dbReference>
<evidence type="ECO:0000256" key="5">
    <source>
        <dbReference type="ARBA" id="ARBA00022792"/>
    </source>
</evidence>
<keyword evidence="14" id="KW-1185">Reference proteome</keyword>
<dbReference type="GeneID" id="105368107"/>
<evidence type="ECO:0000256" key="8">
    <source>
        <dbReference type="ARBA" id="ARBA00023002"/>
    </source>
</evidence>
<dbReference type="InterPro" id="IPR010971">
    <property type="entry name" value="UbiH/COQ6"/>
</dbReference>
<comment type="function">
    <text evidence="12">FAD-dependent monooxygenase required for two non-consecutive steps during ubiquinone biosynthesis. Required for the C5-ring hydroxylation during ubiquinone biosynthesis by catalyzing the hydroxylation of 4-hydroxy-3-(all-trans-polyprenyl)benzoic acid to 3,4-dihydroxy-5-(all-trans-polyprenyl)benzoic acid. Also acts downstream of coq4, for the C1-hydroxylation during ubiquinone biosynthesis by catalyzing the hydroxylation of 2-methoxy-6-(all-trans-polyprenyl)phenol to 2-methoxy-6-(all-trans-polyprenyl)benzene-1,4-diol. The electrons required for the hydroxylation reaction are funneled indirectly to coq6 from NADPH via a ferredoxin/ferredoxin reductase system.</text>
</comment>
<dbReference type="RefSeq" id="XP_011505324.1">
    <property type="nucleotide sequence ID" value="XM_011507022.1"/>
</dbReference>
<comment type="subunit">
    <text evidence="12">Component of a multi-subunit COQ enzyme complex.</text>
</comment>
<dbReference type="HAMAP" id="MF_03193">
    <property type="entry name" value="COQ6_monooxygenase"/>
    <property type="match status" value="1"/>
</dbReference>
<evidence type="ECO:0000256" key="4">
    <source>
        <dbReference type="ARBA" id="ARBA00022688"/>
    </source>
</evidence>
<keyword evidence="9 12" id="KW-0503">Monooxygenase</keyword>
<name>A0AAJ6YVW2_9HYME</name>
<evidence type="ECO:0000313" key="14">
    <source>
        <dbReference type="Proteomes" id="UP000695007"/>
    </source>
</evidence>
<evidence type="ECO:0000313" key="15">
    <source>
        <dbReference type="RefSeq" id="XP_011505324.1"/>
    </source>
</evidence>
<gene>
    <name evidence="15" type="primary">LOC105368107</name>
    <name evidence="12" type="synonym">coq6</name>
</gene>